<proteinExistence type="predicted"/>
<reference evidence="1" key="1">
    <citation type="submission" date="2018-05" db="EMBL/GenBank/DDBJ databases">
        <authorList>
            <person name="Lanie J.A."/>
            <person name="Ng W.-L."/>
            <person name="Kazmierczak K.M."/>
            <person name="Andrzejewski T.M."/>
            <person name="Davidsen T.M."/>
            <person name="Wayne K.J."/>
            <person name="Tettelin H."/>
            <person name="Glass J.I."/>
            <person name="Rusch D."/>
            <person name="Podicherti R."/>
            <person name="Tsui H.-C.T."/>
            <person name="Winkler M.E."/>
        </authorList>
    </citation>
    <scope>NUCLEOTIDE SEQUENCE</scope>
</reference>
<feature type="non-terminal residue" evidence="1">
    <location>
        <position position="139"/>
    </location>
</feature>
<organism evidence="1">
    <name type="scientific">marine metagenome</name>
    <dbReference type="NCBI Taxonomy" id="408172"/>
    <lineage>
        <taxon>unclassified sequences</taxon>
        <taxon>metagenomes</taxon>
        <taxon>ecological metagenomes</taxon>
    </lineage>
</organism>
<protein>
    <submittedName>
        <fullName evidence="1">Uncharacterized protein</fullName>
    </submittedName>
</protein>
<gene>
    <name evidence="1" type="ORF">METZ01_LOCUS356719</name>
</gene>
<accession>A0A382S308</accession>
<dbReference type="EMBL" id="UINC01125787">
    <property type="protein sequence ID" value="SVD03865.1"/>
    <property type="molecule type" value="Genomic_DNA"/>
</dbReference>
<dbReference type="AlphaFoldDB" id="A0A382S308"/>
<sequence>MVGPSTLSKVAVCPARARFPKIKRKIKSSKPPINPFAEEGTALHKHVEDWINRVKNEGDLEDPKSWIPLLRDEENNRIRRGASTLVNYLSRLKNKKKLIVTKLDSELEGKFPHDSSGIEISYSIDLVVEMKNPEGSTYN</sequence>
<evidence type="ECO:0000313" key="1">
    <source>
        <dbReference type="EMBL" id="SVD03865.1"/>
    </source>
</evidence>
<name>A0A382S308_9ZZZZ</name>